<proteinExistence type="predicted"/>
<accession>A0A2P5D075</accession>
<dbReference type="Proteomes" id="UP000237000">
    <property type="component" value="Unassembled WGS sequence"/>
</dbReference>
<dbReference type="InParanoid" id="A0A2P5D075"/>
<gene>
    <name evidence="2" type="ORF">TorRG33x02_267190</name>
</gene>
<evidence type="ECO:0000313" key="2">
    <source>
        <dbReference type="EMBL" id="PON66657.1"/>
    </source>
</evidence>
<dbReference type="Pfam" id="PF03171">
    <property type="entry name" value="2OG-FeII_Oxy"/>
    <property type="match status" value="1"/>
</dbReference>
<dbReference type="InterPro" id="IPR027443">
    <property type="entry name" value="IPNS-like_sf"/>
</dbReference>
<keyword evidence="2" id="KW-0560">Oxidoreductase</keyword>
<dbReference type="InterPro" id="IPR044861">
    <property type="entry name" value="IPNS-like_FE2OG_OXY"/>
</dbReference>
<name>A0A2P5D075_TREOI</name>
<reference evidence="3" key="1">
    <citation type="submission" date="2016-06" db="EMBL/GenBank/DDBJ databases">
        <title>Parallel loss of symbiosis genes in relatives of nitrogen-fixing non-legume Parasponia.</title>
        <authorList>
            <person name="Van Velzen R."/>
            <person name="Holmer R."/>
            <person name="Bu F."/>
            <person name="Rutten L."/>
            <person name="Van Zeijl A."/>
            <person name="Liu W."/>
            <person name="Santuari L."/>
            <person name="Cao Q."/>
            <person name="Sharma T."/>
            <person name="Shen D."/>
            <person name="Roswanjaya Y."/>
            <person name="Wardhani T."/>
            <person name="Kalhor M.S."/>
            <person name="Jansen J."/>
            <person name="Van den Hoogen J."/>
            <person name="Gungor B."/>
            <person name="Hartog M."/>
            <person name="Hontelez J."/>
            <person name="Verver J."/>
            <person name="Yang W.-C."/>
            <person name="Schijlen E."/>
            <person name="Repin R."/>
            <person name="Schilthuizen M."/>
            <person name="Schranz E."/>
            <person name="Heidstra R."/>
            <person name="Miyata K."/>
            <person name="Fedorova E."/>
            <person name="Kohlen W."/>
            <person name="Bisseling T."/>
            <person name="Smit S."/>
            <person name="Geurts R."/>
        </authorList>
    </citation>
    <scope>NUCLEOTIDE SEQUENCE [LARGE SCALE GENOMIC DNA]</scope>
    <source>
        <strain evidence="3">cv. RG33-2</strain>
    </source>
</reference>
<keyword evidence="2" id="KW-0223">Dioxygenase</keyword>
<dbReference type="GO" id="GO:0051213">
    <property type="term" value="F:dioxygenase activity"/>
    <property type="evidence" value="ECO:0007669"/>
    <property type="project" value="UniProtKB-KW"/>
</dbReference>
<dbReference type="Gene3D" id="2.60.120.330">
    <property type="entry name" value="B-lactam Antibiotic, Isopenicillin N Synthase, Chain"/>
    <property type="match status" value="1"/>
</dbReference>
<sequence>MTTIIDVLISNDRFKSVEHRVLANRVGPRVSVASFFCTGTMPTSKLYGPIKELLSENNPPIYRETTVRDYCLHFSAKGLDGKTSSLDDFKLQKTER</sequence>
<evidence type="ECO:0000259" key="1">
    <source>
        <dbReference type="Pfam" id="PF03171"/>
    </source>
</evidence>
<organism evidence="2 3">
    <name type="scientific">Trema orientale</name>
    <name type="common">Charcoal tree</name>
    <name type="synonym">Celtis orientalis</name>
    <dbReference type="NCBI Taxonomy" id="63057"/>
    <lineage>
        <taxon>Eukaryota</taxon>
        <taxon>Viridiplantae</taxon>
        <taxon>Streptophyta</taxon>
        <taxon>Embryophyta</taxon>
        <taxon>Tracheophyta</taxon>
        <taxon>Spermatophyta</taxon>
        <taxon>Magnoliopsida</taxon>
        <taxon>eudicotyledons</taxon>
        <taxon>Gunneridae</taxon>
        <taxon>Pentapetalae</taxon>
        <taxon>rosids</taxon>
        <taxon>fabids</taxon>
        <taxon>Rosales</taxon>
        <taxon>Cannabaceae</taxon>
        <taxon>Trema</taxon>
    </lineage>
</organism>
<dbReference type="OrthoDB" id="288590at2759"/>
<comment type="caution">
    <text evidence="2">The sequence shown here is derived from an EMBL/GenBank/DDBJ whole genome shotgun (WGS) entry which is preliminary data.</text>
</comment>
<dbReference type="AlphaFoldDB" id="A0A2P5D075"/>
<feature type="domain" description="Isopenicillin N synthase-like Fe(2+) 2OG dioxygenase" evidence="1">
    <location>
        <begin position="8"/>
        <end position="37"/>
    </location>
</feature>
<protein>
    <submittedName>
        <fullName evidence="2">Oxoglutarate/iron-dependent dioxygenase</fullName>
    </submittedName>
</protein>
<dbReference type="SUPFAM" id="SSF51197">
    <property type="entry name" value="Clavaminate synthase-like"/>
    <property type="match status" value="1"/>
</dbReference>
<dbReference type="EMBL" id="JXTC01000310">
    <property type="protein sequence ID" value="PON66657.1"/>
    <property type="molecule type" value="Genomic_DNA"/>
</dbReference>
<dbReference type="STRING" id="63057.A0A2P5D075"/>
<keyword evidence="3" id="KW-1185">Reference proteome</keyword>
<evidence type="ECO:0000313" key="3">
    <source>
        <dbReference type="Proteomes" id="UP000237000"/>
    </source>
</evidence>